<keyword evidence="13" id="KW-0378">Hydrolase</keyword>
<dbReference type="SMR" id="E9NZY3"/>
<reference evidence="13" key="1">
    <citation type="submission" date="2011-01" db="EMBL/GenBank/DDBJ databases">
        <authorList>
            <person name="Burger G."/>
        </authorList>
    </citation>
    <scope>NUCLEOTIDE SEQUENCE</scope>
</reference>
<geneLocation type="mitochondrion" evidence="13"/>
<dbReference type="PANTHER" id="PTHR11410:SF0">
    <property type="entry name" value="ATP SYNTHASE SUBUNIT A"/>
    <property type="match status" value="1"/>
</dbReference>
<dbReference type="AlphaFoldDB" id="E9NZY3"/>
<keyword evidence="8" id="KW-0406">Ion transport</keyword>
<sequence length="233" mass="25089">MSVFVLLSNLNLFTLVVFLIIALIMRYISLYSYVVPAAPAQIIAEGAVSFVGGLVGENTAAKHKILHVFVPYVFVVFSFILVSNFAGMVPYSFTVTSSLAVTFAIAAASFIGVNIVGARIHKLGFLAIFLPPGCPIFISPFIILIETVSYAARVLSLSIRLFANMMAGHTLLKILAGFAWQMFGSGGIWLLIGFAPVAIISAVSVLELAVAFLQTYVFTVLICLYIKDAAELH</sequence>
<evidence type="ECO:0000256" key="5">
    <source>
        <dbReference type="ARBA" id="ARBA00022692"/>
    </source>
</evidence>
<dbReference type="InterPro" id="IPR045083">
    <property type="entry name" value="ATP_synth_F0_asu_bact/mt"/>
</dbReference>
<name>E9NZY3_BIGNA</name>
<dbReference type="GO" id="GO:0005743">
    <property type="term" value="C:mitochondrial inner membrane"/>
    <property type="evidence" value="ECO:0007669"/>
    <property type="project" value="UniProtKB-SubCell"/>
</dbReference>
<dbReference type="CDD" id="cd00310">
    <property type="entry name" value="ATP-synt_Fo_a_6"/>
    <property type="match status" value="1"/>
</dbReference>
<evidence type="ECO:0000256" key="4">
    <source>
        <dbReference type="ARBA" id="ARBA00022547"/>
    </source>
</evidence>
<dbReference type="PROSITE" id="PS00449">
    <property type="entry name" value="ATPASE_A"/>
    <property type="match status" value="1"/>
</dbReference>
<comment type="subcellular location">
    <subcellularLocation>
        <location evidence="1 11">Mitochondrion inner membrane</location>
        <topology evidence="1 11">Multi-pass membrane protein</topology>
    </subcellularLocation>
</comment>
<reference evidence="13" key="2">
    <citation type="submission" date="2011-01" db="EMBL/GenBank/DDBJ databases">
        <authorList>
            <person name="McFadden G."/>
        </authorList>
    </citation>
    <scope>NUCLEOTIDE SEQUENCE</scope>
</reference>
<evidence type="ECO:0000256" key="6">
    <source>
        <dbReference type="ARBA" id="ARBA00022781"/>
    </source>
</evidence>
<evidence type="ECO:0000256" key="3">
    <source>
        <dbReference type="ARBA" id="ARBA00022448"/>
    </source>
</evidence>
<protein>
    <recommendedName>
        <fullName evidence="11">ATP synthase subunit a</fullName>
    </recommendedName>
</protein>
<feature type="transmembrane region" description="Helical" evidence="12">
    <location>
        <begin position="123"/>
        <end position="145"/>
    </location>
</feature>
<comment type="similarity">
    <text evidence="2">Belongs to the ATPase A chain family.</text>
</comment>
<dbReference type="GO" id="GO:0016787">
    <property type="term" value="F:hydrolase activity"/>
    <property type="evidence" value="ECO:0007669"/>
    <property type="project" value="UniProtKB-KW"/>
</dbReference>
<keyword evidence="7 12" id="KW-1133">Transmembrane helix</keyword>
<evidence type="ECO:0000256" key="11">
    <source>
        <dbReference type="RuleBase" id="RU004450"/>
    </source>
</evidence>
<dbReference type="EMBL" id="HQ840955">
    <property type="protein sequence ID" value="ADV41830.1"/>
    <property type="molecule type" value="Genomic_DNA"/>
</dbReference>
<feature type="transmembrane region" description="Helical" evidence="12">
    <location>
        <begin position="12"/>
        <end position="31"/>
    </location>
</feature>
<keyword evidence="10" id="KW-0066">ATP synthesis</keyword>
<dbReference type="InterPro" id="IPR035908">
    <property type="entry name" value="F0_ATP_A_sf"/>
</dbReference>
<dbReference type="GO" id="GO:0046933">
    <property type="term" value="F:proton-transporting ATP synthase activity, rotational mechanism"/>
    <property type="evidence" value="ECO:0007669"/>
    <property type="project" value="TreeGrafter"/>
</dbReference>
<evidence type="ECO:0000256" key="9">
    <source>
        <dbReference type="ARBA" id="ARBA00023136"/>
    </source>
</evidence>
<evidence type="ECO:0000256" key="7">
    <source>
        <dbReference type="ARBA" id="ARBA00022989"/>
    </source>
</evidence>
<feature type="transmembrane region" description="Helical" evidence="12">
    <location>
        <begin position="68"/>
        <end position="89"/>
    </location>
</feature>
<feature type="transmembrane region" description="Helical" evidence="12">
    <location>
        <begin position="95"/>
        <end position="116"/>
    </location>
</feature>
<dbReference type="PRINTS" id="PR00123">
    <property type="entry name" value="ATPASEA"/>
</dbReference>
<keyword evidence="4" id="KW-0138">CF(0)</keyword>
<dbReference type="InterPro" id="IPR000568">
    <property type="entry name" value="ATP_synth_F0_asu"/>
</dbReference>
<gene>
    <name evidence="13" type="primary">atp6</name>
</gene>
<dbReference type="PANTHER" id="PTHR11410">
    <property type="entry name" value="ATP SYNTHASE SUBUNIT A"/>
    <property type="match status" value="1"/>
</dbReference>
<evidence type="ECO:0000313" key="13">
    <source>
        <dbReference type="EMBL" id="ADV41830.1"/>
    </source>
</evidence>
<dbReference type="FunFam" id="1.20.120.220:FF:000003">
    <property type="entry name" value="ATP synthase subunit a"/>
    <property type="match status" value="1"/>
</dbReference>
<accession>E9NZY3</accession>
<keyword evidence="5 12" id="KW-0812">Transmembrane</keyword>
<organism evidence="13">
    <name type="scientific">Bigelowiella natans</name>
    <name type="common">Pedinomonas minutissima</name>
    <name type="synonym">Chlorarachnion sp. (strain CCMP621)</name>
    <dbReference type="NCBI Taxonomy" id="227086"/>
    <lineage>
        <taxon>Eukaryota</taxon>
        <taxon>Sar</taxon>
        <taxon>Rhizaria</taxon>
        <taxon>Cercozoa</taxon>
        <taxon>Chlorarachniophyceae</taxon>
        <taxon>Bigelowiella</taxon>
    </lineage>
</organism>
<keyword evidence="6" id="KW-0375">Hydrogen ion transport</keyword>
<dbReference type="GO" id="GO:0045259">
    <property type="term" value="C:proton-transporting ATP synthase complex"/>
    <property type="evidence" value="ECO:0007669"/>
    <property type="project" value="UniProtKB-KW"/>
</dbReference>
<feature type="transmembrane region" description="Helical" evidence="12">
    <location>
        <begin position="208"/>
        <end position="226"/>
    </location>
</feature>
<feature type="transmembrane region" description="Helical" evidence="12">
    <location>
        <begin position="183"/>
        <end position="202"/>
    </location>
</feature>
<evidence type="ECO:0000256" key="12">
    <source>
        <dbReference type="SAM" id="Phobius"/>
    </source>
</evidence>
<keyword evidence="9 12" id="KW-0472">Membrane</keyword>
<keyword evidence="13" id="KW-0496">Mitochondrion</keyword>
<dbReference type="InterPro" id="IPR023011">
    <property type="entry name" value="ATP_synth_F0_asu_AS"/>
</dbReference>
<evidence type="ECO:0000256" key="2">
    <source>
        <dbReference type="ARBA" id="ARBA00006810"/>
    </source>
</evidence>
<evidence type="ECO:0000256" key="8">
    <source>
        <dbReference type="ARBA" id="ARBA00023065"/>
    </source>
</evidence>
<keyword evidence="3" id="KW-0813">Transport</keyword>
<evidence type="ECO:0000256" key="10">
    <source>
        <dbReference type="ARBA" id="ARBA00023310"/>
    </source>
</evidence>
<dbReference type="NCBIfam" id="TIGR01131">
    <property type="entry name" value="ATP_synt_6_or_A"/>
    <property type="match status" value="1"/>
</dbReference>
<feature type="transmembrane region" description="Helical" evidence="12">
    <location>
        <begin position="37"/>
        <end position="56"/>
    </location>
</feature>
<evidence type="ECO:0000256" key="1">
    <source>
        <dbReference type="ARBA" id="ARBA00004448"/>
    </source>
</evidence>
<dbReference type="Pfam" id="PF00119">
    <property type="entry name" value="ATP-synt_A"/>
    <property type="match status" value="1"/>
</dbReference>
<proteinExistence type="inferred from homology"/>
<dbReference type="Gene3D" id="1.20.120.220">
    <property type="entry name" value="ATP synthase, F0 complex, subunit A"/>
    <property type="match status" value="1"/>
</dbReference>
<dbReference type="SUPFAM" id="SSF81336">
    <property type="entry name" value="F1F0 ATP synthase subunit A"/>
    <property type="match status" value="1"/>
</dbReference>
<dbReference type="HAMAP" id="MF_01393">
    <property type="entry name" value="ATP_synth_a_bact"/>
    <property type="match status" value="1"/>
</dbReference>